<feature type="domain" description="T2SS protein K first SAM-like" evidence="11">
    <location>
        <begin position="153"/>
        <end position="231"/>
    </location>
</feature>
<evidence type="ECO:0000256" key="7">
    <source>
        <dbReference type="ARBA" id="ARBA00022927"/>
    </source>
</evidence>
<evidence type="ECO:0000256" key="1">
    <source>
        <dbReference type="ARBA" id="ARBA00004533"/>
    </source>
</evidence>
<accession>A0ABV8V1K4</accession>
<dbReference type="PANTHER" id="PTHR38831">
    <property type="entry name" value="TYPE II SECRETION SYSTEM PROTEIN K"/>
    <property type="match status" value="1"/>
</dbReference>
<comment type="caution">
    <text evidence="12">The sequence shown here is derived from an EMBL/GenBank/DDBJ whole genome shotgun (WGS) entry which is preliminary data.</text>
</comment>
<keyword evidence="8" id="KW-1133">Transmembrane helix</keyword>
<proteinExistence type="inferred from homology"/>
<keyword evidence="7" id="KW-0653">Protein transport</keyword>
<evidence type="ECO:0000256" key="6">
    <source>
        <dbReference type="ARBA" id="ARBA00022692"/>
    </source>
</evidence>
<comment type="similarity">
    <text evidence="2">Belongs to the GSP K family.</text>
</comment>
<dbReference type="Gene3D" id="1.10.40.60">
    <property type="entry name" value="EpsJ-like"/>
    <property type="match status" value="2"/>
</dbReference>
<evidence type="ECO:0000256" key="8">
    <source>
        <dbReference type="ARBA" id="ARBA00022989"/>
    </source>
</evidence>
<keyword evidence="4" id="KW-1003">Cell membrane</keyword>
<keyword evidence="3" id="KW-0813">Transport</keyword>
<reference evidence="13" key="1">
    <citation type="journal article" date="2019" name="Int. J. Syst. Evol. Microbiol.">
        <title>The Global Catalogue of Microorganisms (GCM) 10K type strain sequencing project: providing services to taxonomists for standard genome sequencing and annotation.</title>
        <authorList>
            <consortium name="The Broad Institute Genomics Platform"/>
            <consortium name="The Broad Institute Genome Sequencing Center for Infectious Disease"/>
            <person name="Wu L."/>
            <person name="Ma J."/>
        </authorList>
    </citation>
    <scope>NUCLEOTIDE SEQUENCE [LARGE SCALE GENOMIC DNA]</scope>
    <source>
        <strain evidence="13">CECT 8570</strain>
    </source>
</reference>
<evidence type="ECO:0000256" key="10">
    <source>
        <dbReference type="SAM" id="MobiDB-lite"/>
    </source>
</evidence>
<dbReference type="Gene3D" id="3.30.1300.30">
    <property type="entry name" value="GSPII I/J protein-like"/>
    <property type="match status" value="1"/>
</dbReference>
<gene>
    <name evidence="12" type="primary">gspK</name>
    <name evidence="12" type="ORF">ACFOX3_02290</name>
</gene>
<evidence type="ECO:0000256" key="2">
    <source>
        <dbReference type="ARBA" id="ARBA00007246"/>
    </source>
</evidence>
<sequence>MQLSKQRGAVLILALLIVALVAGLAVNYASQMQLVQARAVNGFYGAQQELWSDSMVPFAIGVLKYDANNSTTDHAEEDWAKYPVSESIPGGSLMGSLSDAQALININSLDGGIQNQSNPLDPGRFTEPQRRFIRFLQTFDGVTADPDDPLAKVIIDMNLAVAITEAVVDWIDNDDNTIGYGGAEALQYQQAGVSWVPPNELMESLQELRLVQGITPEIYQAISPYLVVLPNSQTKLNINTIRPERSMRILQTLNAPTDLLPLQAQALEGFASWRGESGFAAPADLANNPDFSAILPGTALDVSDLTVSSEYFWLNTEVQIEDKIVNRRILLFRDSADVKVVARYAAGQSTSLQSLMDKSSSATTSNAKGGSGDRAETKNDNNDANTDRRR</sequence>
<dbReference type="Pfam" id="PF21687">
    <property type="entry name" value="T2SSK_1st"/>
    <property type="match status" value="1"/>
</dbReference>
<dbReference type="InterPro" id="IPR045584">
    <property type="entry name" value="Pilin-like"/>
</dbReference>
<dbReference type="Proteomes" id="UP001595840">
    <property type="component" value="Unassembled WGS sequence"/>
</dbReference>
<keyword evidence="9" id="KW-0472">Membrane</keyword>
<keyword evidence="5" id="KW-0997">Cell inner membrane</keyword>
<dbReference type="SUPFAM" id="SSF158544">
    <property type="entry name" value="GspK insert domain-like"/>
    <property type="match status" value="1"/>
</dbReference>
<dbReference type="InterPro" id="IPR038072">
    <property type="entry name" value="GspK_central_sf"/>
</dbReference>
<feature type="compositionally biased region" description="Polar residues" evidence="10">
    <location>
        <begin position="353"/>
        <end position="368"/>
    </location>
</feature>
<comment type="subcellular location">
    <subcellularLocation>
        <location evidence="1">Cell inner membrane</location>
    </subcellularLocation>
</comment>
<keyword evidence="13" id="KW-1185">Reference proteome</keyword>
<evidence type="ECO:0000313" key="12">
    <source>
        <dbReference type="EMBL" id="MFC4361110.1"/>
    </source>
</evidence>
<dbReference type="SUPFAM" id="SSF54523">
    <property type="entry name" value="Pili subunits"/>
    <property type="match status" value="1"/>
</dbReference>
<feature type="region of interest" description="Disordered" evidence="10">
    <location>
        <begin position="353"/>
        <end position="390"/>
    </location>
</feature>
<evidence type="ECO:0000313" key="13">
    <source>
        <dbReference type="Proteomes" id="UP001595840"/>
    </source>
</evidence>
<dbReference type="NCBIfam" id="NF037980">
    <property type="entry name" value="T2SS_GspK"/>
    <property type="match status" value="1"/>
</dbReference>
<keyword evidence="6" id="KW-0812">Transmembrane</keyword>
<dbReference type="InterPro" id="IPR049031">
    <property type="entry name" value="T2SSK_SAM-like_1st"/>
</dbReference>
<evidence type="ECO:0000256" key="4">
    <source>
        <dbReference type="ARBA" id="ARBA00022475"/>
    </source>
</evidence>
<dbReference type="EMBL" id="JBHSCX010000003">
    <property type="protein sequence ID" value="MFC4361110.1"/>
    <property type="molecule type" value="Genomic_DNA"/>
</dbReference>
<evidence type="ECO:0000259" key="11">
    <source>
        <dbReference type="Pfam" id="PF21687"/>
    </source>
</evidence>
<evidence type="ECO:0000256" key="3">
    <source>
        <dbReference type="ARBA" id="ARBA00022448"/>
    </source>
</evidence>
<evidence type="ECO:0000256" key="9">
    <source>
        <dbReference type="ARBA" id="ARBA00023136"/>
    </source>
</evidence>
<dbReference type="PANTHER" id="PTHR38831:SF1">
    <property type="entry name" value="TYPE II SECRETION SYSTEM PROTEIN K-RELATED"/>
    <property type="match status" value="1"/>
</dbReference>
<feature type="compositionally biased region" description="Basic and acidic residues" evidence="10">
    <location>
        <begin position="371"/>
        <end position="390"/>
    </location>
</feature>
<dbReference type="RefSeq" id="WP_290260260.1">
    <property type="nucleotide sequence ID" value="NZ_JAUFQG010000004.1"/>
</dbReference>
<evidence type="ECO:0000256" key="5">
    <source>
        <dbReference type="ARBA" id="ARBA00022519"/>
    </source>
</evidence>
<dbReference type="PIRSF" id="PIRSF002786">
    <property type="entry name" value="XcpX"/>
    <property type="match status" value="1"/>
</dbReference>
<name>A0ABV8V1K4_9GAMM</name>
<dbReference type="InterPro" id="IPR005628">
    <property type="entry name" value="GspK"/>
</dbReference>
<protein>
    <submittedName>
        <fullName evidence="12">Type II secretion system minor pseudopilin GspK</fullName>
    </submittedName>
</protein>
<organism evidence="12 13">
    <name type="scientific">Simiduia curdlanivorans</name>
    <dbReference type="NCBI Taxonomy" id="1492769"/>
    <lineage>
        <taxon>Bacteria</taxon>
        <taxon>Pseudomonadati</taxon>
        <taxon>Pseudomonadota</taxon>
        <taxon>Gammaproteobacteria</taxon>
        <taxon>Cellvibrionales</taxon>
        <taxon>Cellvibrionaceae</taxon>
        <taxon>Simiduia</taxon>
    </lineage>
</organism>